<gene>
    <name evidence="8" type="ORF">FA15DRAFT_304796</name>
</gene>
<dbReference type="InterPro" id="IPR055170">
    <property type="entry name" value="GFO_IDH_MocA-like_dom"/>
</dbReference>
<dbReference type="GO" id="GO:0047837">
    <property type="term" value="F:D-xylose 1-dehydrogenase (NADP+) activity"/>
    <property type="evidence" value="ECO:0007669"/>
    <property type="project" value="UniProtKB-EC"/>
</dbReference>
<name>A0A5C3LCS5_COPMA</name>
<evidence type="ECO:0000259" key="6">
    <source>
        <dbReference type="Pfam" id="PF01408"/>
    </source>
</evidence>
<dbReference type="SUPFAM" id="SSF51735">
    <property type="entry name" value="NAD(P)-binding Rossmann-fold domains"/>
    <property type="match status" value="1"/>
</dbReference>
<dbReference type="OrthoDB" id="64915at2759"/>
<evidence type="ECO:0000256" key="1">
    <source>
        <dbReference type="ARBA" id="ARBA00010928"/>
    </source>
</evidence>
<dbReference type="Pfam" id="PF22725">
    <property type="entry name" value="GFO_IDH_MocA_C3"/>
    <property type="match status" value="1"/>
</dbReference>
<protein>
    <recommendedName>
        <fullName evidence="3">D-xylose 1-dehydrogenase (NADP(+), D-xylono-1,5-lactone-forming)</fullName>
        <ecNumber evidence="3">1.1.1.179</ecNumber>
    </recommendedName>
    <alternativeName>
        <fullName evidence="4">D-xylose-NADP dehydrogenase</fullName>
    </alternativeName>
</protein>
<evidence type="ECO:0000256" key="5">
    <source>
        <dbReference type="ARBA" id="ARBA00049233"/>
    </source>
</evidence>
<comment type="similarity">
    <text evidence="1">Belongs to the Gfo/Idh/MocA family.</text>
</comment>
<organism evidence="8 9">
    <name type="scientific">Coprinopsis marcescibilis</name>
    <name type="common">Agaric fungus</name>
    <name type="synonym">Psathyrella marcescibilis</name>
    <dbReference type="NCBI Taxonomy" id="230819"/>
    <lineage>
        <taxon>Eukaryota</taxon>
        <taxon>Fungi</taxon>
        <taxon>Dikarya</taxon>
        <taxon>Basidiomycota</taxon>
        <taxon>Agaricomycotina</taxon>
        <taxon>Agaricomycetes</taxon>
        <taxon>Agaricomycetidae</taxon>
        <taxon>Agaricales</taxon>
        <taxon>Agaricineae</taxon>
        <taxon>Psathyrellaceae</taxon>
        <taxon>Coprinopsis</taxon>
    </lineage>
</organism>
<evidence type="ECO:0000256" key="3">
    <source>
        <dbReference type="ARBA" id="ARBA00038984"/>
    </source>
</evidence>
<dbReference type="STRING" id="230819.A0A5C3LCS5"/>
<dbReference type="PANTHER" id="PTHR22604:SF105">
    <property type="entry name" value="TRANS-1,2-DIHYDROBENZENE-1,2-DIOL DEHYDROGENASE"/>
    <property type="match status" value="1"/>
</dbReference>
<dbReference type="Pfam" id="PF01408">
    <property type="entry name" value="GFO_IDH_MocA"/>
    <property type="match status" value="1"/>
</dbReference>
<dbReference type="SUPFAM" id="SSF55347">
    <property type="entry name" value="Glyceraldehyde-3-phosphate dehydrogenase-like, C-terminal domain"/>
    <property type="match status" value="1"/>
</dbReference>
<comment type="catalytic activity">
    <reaction evidence="5">
        <text>D-xylose + NADP(+) = D-xylono-1,5-lactone + NADPH + H(+)</text>
        <dbReference type="Rhea" id="RHEA:22000"/>
        <dbReference type="ChEBI" id="CHEBI:15378"/>
        <dbReference type="ChEBI" id="CHEBI:15867"/>
        <dbReference type="ChEBI" id="CHEBI:53455"/>
        <dbReference type="ChEBI" id="CHEBI:57783"/>
        <dbReference type="ChEBI" id="CHEBI:58349"/>
        <dbReference type="EC" id="1.1.1.179"/>
    </reaction>
</comment>
<accession>A0A5C3LCS5</accession>
<dbReference type="PANTHER" id="PTHR22604">
    <property type="entry name" value="OXIDOREDUCTASES"/>
    <property type="match status" value="1"/>
</dbReference>
<dbReference type="Gene3D" id="3.40.50.720">
    <property type="entry name" value="NAD(P)-binding Rossmann-like Domain"/>
    <property type="match status" value="1"/>
</dbReference>
<dbReference type="EC" id="1.1.1.179" evidence="3"/>
<evidence type="ECO:0000313" key="8">
    <source>
        <dbReference type="EMBL" id="TFK26201.1"/>
    </source>
</evidence>
<dbReference type="AlphaFoldDB" id="A0A5C3LCS5"/>
<keyword evidence="9" id="KW-1185">Reference proteome</keyword>
<sequence>MSSVLGFIKRNYRAAYPPGPRSAPDNLNSPKIRFGILGAAAIAPKALLIPALNHPEVEVYAVAARDEKRAKEFARKWNIPKVHASYQELIEDEDVDVIYNPLPVGLHYEWTMKALQKGKHVLLEKPSADTAQEVTAMFELAESKGLVLVEAFHYRFHPVLQRAKAIVDSNELGKILNVSATLVVPSGMFSPDDIRFDYDLGGGALMDVGCYTMNFIRYITSSDPVSVNTAVYEAAKNPKASPETVSKVDRMFKATLSMPNDVTATIHGDLAPPYRLGFIPNVDITAVIECESGTVEIYNWVSPTLYHTITITQKDDKGKKTTRKEKAYAFGDPGQGKGEDWWTTYRYQLEAFMDRLKGRQPQTWISKGDSVANIQWIENIYQEMGLGSRPKSTYVHDS</sequence>
<dbReference type="EMBL" id="ML210177">
    <property type="protein sequence ID" value="TFK26201.1"/>
    <property type="molecule type" value="Genomic_DNA"/>
</dbReference>
<evidence type="ECO:0000256" key="2">
    <source>
        <dbReference type="ARBA" id="ARBA00023002"/>
    </source>
</evidence>
<dbReference type="Proteomes" id="UP000307440">
    <property type="component" value="Unassembled WGS sequence"/>
</dbReference>
<evidence type="ECO:0000313" key="9">
    <source>
        <dbReference type="Proteomes" id="UP000307440"/>
    </source>
</evidence>
<feature type="domain" description="GFO/IDH/MocA-like oxidoreductase" evidence="7">
    <location>
        <begin position="161"/>
        <end position="295"/>
    </location>
</feature>
<evidence type="ECO:0000259" key="7">
    <source>
        <dbReference type="Pfam" id="PF22725"/>
    </source>
</evidence>
<reference evidence="8 9" key="1">
    <citation type="journal article" date="2019" name="Nat. Ecol. Evol.">
        <title>Megaphylogeny resolves global patterns of mushroom evolution.</title>
        <authorList>
            <person name="Varga T."/>
            <person name="Krizsan K."/>
            <person name="Foldi C."/>
            <person name="Dima B."/>
            <person name="Sanchez-Garcia M."/>
            <person name="Sanchez-Ramirez S."/>
            <person name="Szollosi G.J."/>
            <person name="Szarkandi J.G."/>
            <person name="Papp V."/>
            <person name="Albert L."/>
            <person name="Andreopoulos W."/>
            <person name="Angelini C."/>
            <person name="Antonin V."/>
            <person name="Barry K.W."/>
            <person name="Bougher N.L."/>
            <person name="Buchanan P."/>
            <person name="Buyck B."/>
            <person name="Bense V."/>
            <person name="Catcheside P."/>
            <person name="Chovatia M."/>
            <person name="Cooper J."/>
            <person name="Damon W."/>
            <person name="Desjardin D."/>
            <person name="Finy P."/>
            <person name="Geml J."/>
            <person name="Haridas S."/>
            <person name="Hughes K."/>
            <person name="Justo A."/>
            <person name="Karasinski D."/>
            <person name="Kautmanova I."/>
            <person name="Kiss B."/>
            <person name="Kocsube S."/>
            <person name="Kotiranta H."/>
            <person name="LaButti K.M."/>
            <person name="Lechner B.E."/>
            <person name="Liimatainen K."/>
            <person name="Lipzen A."/>
            <person name="Lukacs Z."/>
            <person name="Mihaltcheva S."/>
            <person name="Morgado L.N."/>
            <person name="Niskanen T."/>
            <person name="Noordeloos M.E."/>
            <person name="Ohm R.A."/>
            <person name="Ortiz-Santana B."/>
            <person name="Ovrebo C."/>
            <person name="Racz N."/>
            <person name="Riley R."/>
            <person name="Savchenko A."/>
            <person name="Shiryaev A."/>
            <person name="Soop K."/>
            <person name="Spirin V."/>
            <person name="Szebenyi C."/>
            <person name="Tomsovsky M."/>
            <person name="Tulloss R.E."/>
            <person name="Uehling J."/>
            <person name="Grigoriev I.V."/>
            <person name="Vagvolgyi C."/>
            <person name="Papp T."/>
            <person name="Martin F.M."/>
            <person name="Miettinen O."/>
            <person name="Hibbett D.S."/>
            <person name="Nagy L.G."/>
        </authorList>
    </citation>
    <scope>NUCLEOTIDE SEQUENCE [LARGE SCALE GENOMIC DNA]</scope>
    <source>
        <strain evidence="8 9">CBS 121175</strain>
    </source>
</reference>
<dbReference type="InterPro" id="IPR036291">
    <property type="entry name" value="NAD(P)-bd_dom_sf"/>
</dbReference>
<dbReference type="InterPro" id="IPR000683">
    <property type="entry name" value="Gfo/Idh/MocA-like_OxRdtase_N"/>
</dbReference>
<keyword evidence="2" id="KW-0560">Oxidoreductase</keyword>
<evidence type="ECO:0000256" key="4">
    <source>
        <dbReference type="ARBA" id="ARBA00042988"/>
    </source>
</evidence>
<dbReference type="GO" id="GO:0000166">
    <property type="term" value="F:nucleotide binding"/>
    <property type="evidence" value="ECO:0007669"/>
    <property type="project" value="InterPro"/>
</dbReference>
<feature type="domain" description="Gfo/Idh/MocA-like oxidoreductase N-terminal" evidence="6">
    <location>
        <begin position="32"/>
        <end position="149"/>
    </location>
</feature>
<dbReference type="InterPro" id="IPR050984">
    <property type="entry name" value="Gfo/Idh/MocA_domain"/>
</dbReference>
<proteinExistence type="inferred from homology"/>
<dbReference type="Gene3D" id="3.30.360.10">
    <property type="entry name" value="Dihydrodipicolinate Reductase, domain 2"/>
    <property type="match status" value="1"/>
</dbReference>